<feature type="transmembrane region" description="Helical" evidence="1">
    <location>
        <begin position="347"/>
        <end position="368"/>
    </location>
</feature>
<accession>A0A923NCE3</accession>
<organism evidence="2 3">
    <name type="scientific">Lentihominibacter faecis</name>
    <dbReference type="NCBI Taxonomy" id="2764712"/>
    <lineage>
        <taxon>Bacteria</taxon>
        <taxon>Bacillati</taxon>
        <taxon>Bacillota</taxon>
        <taxon>Clostridia</taxon>
        <taxon>Peptostreptococcales</taxon>
        <taxon>Anaerovoracaceae</taxon>
        <taxon>Lentihominibacter</taxon>
    </lineage>
</organism>
<dbReference type="RefSeq" id="WP_249286895.1">
    <property type="nucleotide sequence ID" value="NZ_JACRWC010000068.1"/>
</dbReference>
<comment type="caution">
    <text evidence="2">The sequence shown here is derived from an EMBL/GenBank/DDBJ whole genome shotgun (WGS) entry which is preliminary data.</text>
</comment>
<protein>
    <submittedName>
        <fullName evidence="2">Uncharacterized protein</fullName>
    </submittedName>
</protein>
<evidence type="ECO:0000313" key="2">
    <source>
        <dbReference type="EMBL" id="MBC5999463.1"/>
    </source>
</evidence>
<dbReference type="Proteomes" id="UP000644115">
    <property type="component" value="Unassembled WGS sequence"/>
</dbReference>
<keyword evidence="3" id="KW-1185">Reference proteome</keyword>
<gene>
    <name evidence="2" type="ORF">H8876_05565</name>
</gene>
<reference evidence="2" key="1">
    <citation type="submission" date="2020-08" db="EMBL/GenBank/DDBJ databases">
        <authorList>
            <person name="Liu C."/>
            <person name="Sun Q."/>
        </authorList>
    </citation>
    <scope>NUCLEOTIDE SEQUENCE</scope>
    <source>
        <strain evidence="2">BX16</strain>
    </source>
</reference>
<dbReference type="AlphaFoldDB" id="A0A923NCE3"/>
<keyword evidence="1" id="KW-0472">Membrane</keyword>
<keyword evidence="1" id="KW-0812">Transmembrane</keyword>
<evidence type="ECO:0000256" key="1">
    <source>
        <dbReference type="SAM" id="Phobius"/>
    </source>
</evidence>
<dbReference type="EMBL" id="JACRWC010000068">
    <property type="protein sequence ID" value="MBC5999463.1"/>
    <property type="molecule type" value="Genomic_DNA"/>
</dbReference>
<sequence>MRVRGRRLLPLLIALLVMAGAFCYGAVRTSGEIWSHLETGSVKIGIETLGLEHGTFRKLPQEVIVDCEKPVSYVPRITNRGETCYLRVRLLAKAGDQELELADHLQDIQSGWIRKGEYLYYQEPVAYGRSVDVCRGFQLPEEWDFYQEKNLQLQTEADALQAKNFKPDLAAENPWGDLVVTASQIEKGNLLKVVEPAGEELQEMEGSPCSITADQEKGLVLEEGAFFSHIMLLPGDSHRESLQMSNRETRRIQILMKAEWEKSSFLDQMQLQIDNGDGFYDGLLTGADLRDYRPLATLDPGETRTVDVTLSFPESADNPYQQSSDDIRWCFAIKQESRGGFPVTGNAGPWLLFAAICCGAAIAGVWCLRKRPCDE</sequence>
<evidence type="ECO:0000313" key="3">
    <source>
        <dbReference type="Proteomes" id="UP000644115"/>
    </source>
</evidence>
<name>A0A923NCE3_9FIRM</name>
<keyword evidence="1" id="KW-1133">Transmembrane helix</keyword>
<proteinExistence type="predicted"/>